<protein>
    <submittedName>
        <fullName evidence="1">Uncharacterized protein</fullName>
    </submittedName>
</protein>
<gene>
    <name evidence="1" type="ORF">SAMN04488123_10250</name>
</gene>
<sequence>MPTLTAKIIPFGEWEGYWTRLGLYQVVFIYEVNQ</sequence>
<name>A0A1G8KDV7_9BACI</name>
<accession>A0A1G8KDV7</accession>
<evidence type="ECO:0000313" key="2">
    <source>
        <dbReference type="Proteomes" id="UP000198853"/>
    </source>
</evidence>
<dbReference type="EMBL" id="FNEN01000002">
    <property type="protein sequence ID" value="SDI41626.1"/>
    <property type="molecule type" value="Genomic_DNA"/>
</dbReference>
<dbReference type="AlphaFoldDB" id="A0A1G8KDV7"/>
<reference evidence="1 2" key="1">
    <citation type="submission" date="2016-10" db="EMBL/GenBank/DDBJ databases">
        <authorList>
            <person name="de Groot N.N."/>
        </authorList>
    </citation>
    <scope>NUCLEOTIDE SEQUENCE [LARGE SCALE GENOMIC DNA]</scope>
    <source>
        <strain evidence="1 2">DSM 21771</strain>
    </source>
</reference>
<organism evidence="1 2">
    <name type="scientific">Natribacillus halophilus</name>
    <dbReference type="NCBI Taxonomy" id="549003"/>
    <lineage>
        <taxon>Bacteria</taxon>
        <taxon>Bacillati</taxon>
        <taxon>Bacillota</taxon>
        <taxon>Bacilli</taxon>
        <taxon>Bacillales</taxon>
        <taxon>Bacillaceae</taxon>
        <taxon>Natribacillus</taxon>
    </lineage>
</organism>
<evidence type="ECO:0000313" key="1">
    <source>
        <dbReference type="EMBL" id="SDI41626.1"/>
    </source>
</evidence>
<proteinExistence type="predicted"/>
<keyword evidence="2" id="KW-1185">Reference proteome</keyword>
<dbReference type="Proteomes" id="UP000198853">
    <property type="component" value="Unassembled WGS sequence"/>
</dbReference>